<dbReference type="GO" id="GO:0046872">
    <property type="term" value="F:metal ion binding"/>
    <property type="evidence" value="ECO:0007669"/>
    <property type="project" value="UniProtKB-KW"/>
</dbReference>
<evidence type="ECO:0000256" key="6">
    <source>
        <dbReference type="ARBA" id="ARBA00022741"/>
    </source>
</evidence>
<dbReference type="AlphaFoldDB" id="A0A815YKW7"/>
<keyword evidence="7" id="KW-0067">ATP-binding</keyword>
<dbReference type="GO" id="GO:0016779">
    <property type="term" value="F:nucleotidyltransferase activity"/>
    <property type="evidence" value="ECO:0007669"/>
    <property type="project" value="UniProtKB-KW"/>
</dbReference>
<evidence type="ECO:0000313" key="11">
    <source>
        <dbReference type="EMBL" id="CAF1571879.1"/>
    </source>
</evidence>
<proteinExistence type="inferred from homology"/>
<dbReference type="EMBL" id="CAJNOR010005667">
    <property type="protein sequence ID" value="CAF1571879.1"/>
    <property type="molecule type" value="Genomic_DNA"/>
</dbReference>
<evidence type="ECO:0000256" key="3">
    <source>
        <dbReference type="ARBA" id="ARBA00022679"/>
    </source>
</evidence>
<name>A0A815YKW7_ADIRI</name>
<keyword evidence="8" id="KW-0460">Magnesium</keyword>
<evidence type="ECO:0000256" key="8">
    <source>
        <dbReference type="ARBA" id="ARBA00022842"/>
    </source>
</evidence>
<protein>
    <recommendedName>
        <fullName evidence="9">Selenoprotein O</fullName>
    </recommendedName>
</protein>
<comment type="caution">
    <text evidence="11">The sequence shown here is derived from an EMBL/GenBank/DDBJ whole genome shotgun (WGS) entry which is preliminary data.</text>
</comment>
<dbReference type="PANTHER" id="PTHR12153:SF15">
    <property type="entry name" value="PROTEIN ADENYLYLTRANSFERASE SELO, MITOCHONDRIAL"/>
    <property type="match status" value="1"/>
</dbReference>
<accession>A0A815YKW7</accession>
<keyword evidence="12" id="KW-1185">Reference proteome</keyword>
<dbReference type="Pfam" id="PF02696">
    <property type="entry name" value="SelO"/>
    <property type="match status" value="1"/>
</dbReference>
<evidence type="ECO:0000256" key="5">
    <source>
        <dbReference type="ARBA" id="ARBA00022723"/>
    </source>
</evidence>
<keyword evidence="6" id="KW-0547">Nucleotide-binding</keyword>
<feature type="coiled-coil region" evidence="10">
    <location>
        <begin position="477"/>
        <end position="504"/>
    </location>
</feature>
<dbReference type="GO" id="GO:0005524">
    <property type="term" value="F:ATP binding"/>
    <property type="evidence" value="ECO:0007669"/>
    <property type="project" value="UniProtKB-KW"/>
</dbReference>
<evidence type="ECO:0000313" key="12">
    <source>
        <dbReference type="Proteomes" id="UP000663828"/>
    </source>
</evidence>
<organism evidence="11 12">
    <name type="scientific">Adineta ricciae</name>
    <name type="common">Rotifer</name>
    <dbReference type="NCBI Taxonomy" id="249248"/>
    <lineage>
        <taxon>Eukaryota</taxon>
        <taxon>Metazoa</taxon>
        <taxon>Spiralia</taxon>
        <taxon>Gnathifera</taxon>
        <taxon>Rotifera</taxon>
        <taxon>Eurotatoria</taxon>
        <taxon>Bdelloidea</taxon>
        <taxon>Adinetida</taxon>
        <taxon>Adinetidae</taxon>
        <taxon>Adineta</taxon>
    </lineage>
</organism>
<reference evidence="11" key="1">
    <citation type="submission" date="2021-02" db="EMBL/GenBank/DDBJ databases">
        <authorList>
            <person name="Nowell W R."/>
        </authorList>
    </citation>
    <scope>NUCLEOTIDE SEQUENCE</scope>
</reference>
<keyword evidence="10" id="KW-0175">Coiled coil</keyword>
<dbReference type="NCBIfam" id="NF000658">
    <property type="entry name" value="PRK00029.1"/>
    <property type="match status" value="1"/>
</dbReference>
<keyword evidence="3" id="KW-0808">Transferase</keyword>
<dbReference type="InterPro" id="IPR003846">
    <property type="entry name" value="SelO"/>
</dbReference>
<comment type="similarity">
    <text evidence="2">Belongs to the SELO family.</text>
</comment>
<sequence>MEGIKFDNLALRTLPIDPVEENYVRSVSGACFSKVKPTPVKKPKLVAYSADALKLIDVDEDALKEEKQLAQVFSGNVLLPGMDPAAHCYCGHQFGYFSGQLGDGATMYLGEVINKNNERWELQFKGAGKTPYSRTADGRKVLRSSIREFLCSEAMYYLGIPTTRAGTCVTSDDYVIRDIFYDGNAKQERCTIITRIAQTFIRFGSFEIFKTLDPMTGRKGPSFGRNDILKTLLNYVVSTFYPEIESKYGSDDENKYAAFFEEVVKRTASLVAQWQCVGWCHGVLNTDNMSIVGVTIDYGPYGFMDRYDPGFICNGSDDSGRYSYKQQPPICKWNCGKLAEAIAPFLPIQRSREILTKFDEEYERVYMNKMRQKFGLIRKQLESDKELFDTFLNTMENTGADFTNSFRALSLIHLPNTKDFDQSIQLFTSTILDQCCDAEEWKFVNKSAIDERTYELLKSLAGTNRALLSQFGFSPELLENENLKREKAKELANMTNESKRIDDEKAWRKFLDMYIERLKIELVKDDVEKSNSERIKIMKQNNPRMVLRNYLAQRAIEQAEQGDYSEVRKLFEELKHPYTGGDRDTIQLAKPDETATGAEALPSTTDTTQKHATGACLKPTIYESKAPSSACRIRVT</sequence>
<comment type="cofactor">
    <cofactor evidence="1">
        <name>Mg(2+)</name>
        <dbReference type="ChEBI" id="CHEBI:18420"/>
    </cofactor>
</comment>
<gene>
    <name evidence="11" type="ORF">XAT740_LOCUS44558</name>
</gene>
<evidence type="ECO:0000256" key="10">
    <source>
        <dbReference type="SAM" id="Coils"/>
    </source>
</evidence>
<dbReference type="PANTHER" id="PTHR12153">
    <property type="entry name" value="SELENOPROTEIN O"/>
    <property type="match status" value="1"/>
</dbReference>
<evidence type="ECO:0000256" key="2">
    <source>
        <dbReference type="ARBA" id="ARBA00009747"/>
    </source>
</evidence>
<dbReference type="HAMAP" id="MF_00692">
    <property type="entry name" value="SelO"/>
    <property type="match status" value="1"/>
</dbReference>
<evidence type="ECO:0000256" key="1">
    <source>
        <dbReference type="ARBA" id="ARBA00001946"/>
    </source>
</evidence>
<evidence type="ECO:0000256" key="7">
    <source>
        <dbReference type="ARBA" id="ARBA00022840"/>
    </source>
</evidence>
<evidence type="ECO:0000256" key="4">
    <source>
        <dbReference type="ARBA" id="ARBA00022695"/>
    </source>
</evidence>
<dbReference type="Proteomes" id="UP000663828">
    <property type="component" value="Unassembled WGS sequence"/>
</dbReference>
<keyword evidence="4" id="KW-0548">Nucleotidyltransferase</keyword>
<keyword evidence="5" id="KW-0479">Metal-binding</keyword>
<evidence type="ECO:0000256" key="9">
    <source>
        <dbReference type="ARBA" id="ARBA00031547"/>
    </source>
</evidence>